<evidence type="ECO:0000256" key="1">
    <source>
        <dbReference type="ARBA" id="ARBA00008645"/>
    </source>
</evidence>
<accession>A0A540X3K9</accession>
<comment type="similarity">
    <text evidence="1">Belongs to the AB hydrolase superfamily.</text>
</comment>
<organism evidence="4 5">
    <name type="scientific">Myxococcus llanfairpwllgwyngyllgogerychwyrndrobwllllantysiliogogogochensis</name>
    <dbReference type="NCBI Taxonomy" id="2590453"/>
    <lineage>
        <taxon>Bacteria</taxon>
        <taxon>Pseudomonadati</taxon>
        <taxon>Myxococcota</taxon>
        <taxon>Myxococcia</taxon>
        <taxon>Myxococcales</taxon>
        <taxon>Cystobacterineae</taxon>
        <taxon>Myxococcaceae</taxon>
        <taxon>Myxococcus</taxon>
    </lineage>
</organism>
<evidence type="ECO:0000259" key="3">
    <source>
        <dbReference type="Pfam" id="PF00561"/>
    </source>
</evidence>
<dbReference type="Gene3D" id="3.40.50.1820">
    <property type="entry name" value="alpha/beta hydrolase"/>
    <property type="match status" value="1"/>
</dbReference>
<dbReference type="RefSeq" id="WP_141642533.1">
    <property type="nucleotide sequence ID" value="NZ_VIFM01000035.1"/>
</dbReference>
<evidence type="ECO:0000313" key="5">
    <source>
        <dbReference type="Proteomes" id="UP000315369"/>
    </source>
</evidence>
<dbReference type="AlphaFoldDB" id="A0A540X3K9"/>
<comment type="caution">
    <text evidence="4">The sequence shown here is derived from an EMBL/GenBank/DDBJ whole genome shotgun (WGS) entry which is preliminary data.</text>
</comment>
<dbReference type="InterPro" id="IPR029058">
    <property type="entry name" value="AB_hydrolase_fold"/>
</dbReference>
<feature type="domain" description="AB hydrolase-1" evidence="3">
    <location>
        <begin position="20"/>
        <end position="253"/>
    </location>
</feature>
<name>A0A540X3K9_9BACT</name>
<dbReference type="OrthoDB" id="8680283at2"/>
<dbReference type="FunFam" id="3.40.50.1820:FF:000042">
    <property type="entry name" value="probable strigolactone esterase DAD2"/>
    <property type="match status" value="1"/>
</dbReference>
<keyword evidence="5" id="KW-1185">Reference proteome</keyword>
<dbReference type="GO" id="GO:0016787">
    <property type="term" value="F:hydrolase activity"/>
    <property type="evidence" value="ECO:0007669"/>
    <property type="project" value="UniProtKB-KW"/>
</dbReference>
<dbReference type="Pfam" id="PF00561">
    <property type="entry name" value="Abhydrolase_1"/>
    <property type="match status" value="1"/>
</dbReference>
<gene>
    <name evidence="4" type="ORF">FJV41_11705</name>
</gene>
<evidence type="ECO:0000256" key="2">
    <source>
        <dbReference type="ARBA" id="ARBA00022801"/>
    </source>
</evidence>
<evidence type="ECO:0000313" key="4">
    <source>
        <dbReference type="EMBL" id="TQF15813.1"/>
    </source>
</evidence>
<proteinExistence type="inferred from homology"/>
<protein>
    <submittedName>
        <fullName evidence="4">Alpha/beta hydrolase</fullName>
    </submittedName>
</protein>
<sequence length="267" mass="29393">MSKTVLTRNNVQVVGRGDDVLVLAHGFGNNQKAWHNQVRAFEDTHRIVLFDHVGAQGSDLEAYSPHRYASLESYSLDLIEVLEAVQARDVFYVGHSMSGMIGLLAGLVRPELFRSMLFISASPRYMNAPNYLGGFERPDIDALYETIEKHFDAWASGFAQAAVGPSATPEMVRAFSESLVALRPDIAIGVIRIIFESDFREQVARLTIPAWVVQPLNDFAVPNSVGEYLAKSLPQGQLHHVPNQGHLPHLTAPHEVNTLIAKALAAS</sequence>
<keyword evidence="2 4" id="KW-0378">Hydrolase</keyword>
<reference evidence="4 5" key="1">
    <citation type="submission" date="2019-06" db="EMBL/GenBank/DDBJ databases">
        <authorList>
            <person name="Livingstone P."/>
            <person name="Whitworth D."/>
        </authorList>
    </citation>
    <scope>NUCLEOTIDE SEQUENCE [LARGE SCALE GENOMIC DNA]</scope>
    <source>
        <strain evidence="4 5">AM401</strain>
    </source>
</reference>
<dbReference type="SUPFAM" id="SSF53474">
    <property type="entry name" value="alpha/beta-Hydrolases"/>
    <property type="match status" value="1"/>
</dbReference>
<dbReference type="EMBL" id="VIFM01000035">
    <property type="protein sequence ID" value="TQF15813.1"/>
    <property type="molecule type" value="Genomic_DNA"/>
</dbReference>
<dbReference type="Proteomes" id="UP000315369">
    <property type="component" value="Unassembled WGS sequence"/>
</dbReference>
<dbReference type="PANTHER" id="PTHR43039">
    <property type="entry name" value="ESTERASE-RELATED"/>
    <property type="match status" value="1"/>
</dbReference>
<dbReference type="InterPro" id="IPR000073">
    <property type="entry name" value="AB_hydrolase_1"/>
</dbReference>